<feature type="transmembrane region" description="Helical" evidence="9">
    <location>
        <begin position="159"/>
        <end position="187"/>
    </location>
</feature>
<dbReference type="InterPro" id="IPR036890">
    <property type="entry name" value="HATPase_C_sf"/>
</dbReference>
<organism evidence="11 12">
    <name type="scientific">Paenarthrobacter nitroguajacolicus</name>
    <name type="common">Arthrobacter nitroguajacolicus</name>
    <dbReference type="NCBI Taxonomy" id="211146"/>
    <lineage>
        <taxon>Bacteria</taxon>
        <taxon>Bacillati</taxon>
        <taxon>Actinomycetota</taxon>
        <taxon>Actinomycetes</taxon>
        <taxon>Micrococcales</taxon>
        <taxon>Micrococcaceae</taxon>
        <taxon>Paenarthrobacter</taxon>
    </lineage>
</organism>
<dbReference type="Pfam" id="PF02518">
    <property type="entry name" value="HATPase_c"/>
    <property type="match status" value="1"/>
</dbReference>
<protein>
    <recommendedName>
        <fullName evidence="2">histidine kinase</fullName>
        <ecNumber evidence="2">2.7.13.3</ecNumber>
    </recommendedName>
</protein>
<dbReference type="EC" id="2.7.13.3" evidence="2"/>
<keyword evidence="5" id="KW-0547">Nucleotide-binding</keyword>
<dbReference type="Proteomes" id="UP000316500">
    <property type="component" value="Unassembled WGS sequence"/>
</dbReference>
<dbReference type="EMBL" id="VNFK01000012">
    <property type="protein sequence ID" value="TVU60887.1"/>
    <property type="molecule type" value="Genomic_DNA"/>
</dbReference>
<reference evidence="11 12" key="1">
    <citation type="submission" date="2019-07" db="EMBL/GenBank/DDBJ databases">
        <title>Diversity of Bacteria from Kongsfjorden, Arctic.</title>
        <authorList>
            <person name="Yu Y."/>
        </authorList>
    </citation>
    <scope>NUCLEOTIDE SEQUENCE [LARGE SCALE GENOMIC DNA]</scope>
    <source>
        <strain evidence="11 12">SM1928</strain>
    </source>
</reference>
<keyword evidence="8" id="KW-0902">Two-component regulatory system</keyword>
<dbReference type="OrthoDB" id="5242012at2"/>
<keyword evidence="7" id="KW-0067">ATP-binding</keyword>
<evidence type="ECO:0000259" key="10">
    <source>
        <dbReference type="SMART" id="SM00387"/>
    </source>
</evidence>
<dbReference type="Gene3D" id="3.30.565.10">
    <property type="entry name" value="Histidine kinase-like ATPase, C-terminal domain"/>
    <property type="match status" value="1"/>
</dbReference>
<keyword evidence="4" id="KW-0808">Transferase</keyword>
<keyword evidence="9" id="KW-1133">Transmembrane helix</keyword>
<keyword evidence="9" id="KW-0812">Transmembrane</keyword>
<dbReference type="InterPro" id="IPR050482">
    <property type="entry name" value="Sensor_HK_TwoCompSys"/>
</dbReference>
<dbReference type="GO" id="GO:0046983">
    <property type="term" value="F:protein dimerization activity"/>
    <property type="evidence" value="ECO:0007669"/>
    <property type="project" value="InterPro"/>
</dbReference>
<evidence type="ECO:0000256" key="9">
    <source>
        <dbReference type="SAM" id="Phobius"/>
    </source>
</evidence>
<proteinExistence type="predicted"/>
<dbReference type="PANTHER" id="PTHR24421">
    <property type="entry name" value="NITRATE/NITRITE SENSOR PROTEIN NARX-RELATED"/>
    <property type="match status" value="1"/>
</dbReference>
<evidence type="ECO:0000256" key="6">
    <source>
        <dbReference type="ARBA" id="ARBA00022777"/>
    </source>
</evidence>
<gene>
    <name evidence="11" type="ORF">FQP90_15110</name>
</gene>
<evidence type="ECO:0000256" key="3">
    <source>
        <dbReference type="ARBA" id="ARBA00022553"/>
    </source>
</evidence>
<evidence type="ECO:0000256" key="4">
    <source>
        <dbReference type="ARBA" id="ARBA00022679"/>
    </source>
</evidence>
<dbReference type="InterPro" id="IPR025828">
    <property type="entry name" value="Put_sensor_dom"/>
</dbReference>
<dbReference type="RefSeq" id="WP_144651884.1">
    <property type="nucleotide sequence ID" value="NZ_VNFK01000012.1"/>
</dbReference>
<dbReference type="InterPro" id="IPR003594">
    <property type="entry name" value="HATPase_dom"/>
</dbReference>
<feature type="transmembrane region" description="Helical" evidence="9">
    <location>
        <begin position="112"/>
        <end position="139"/>
    </location>
</feature>
<dbReference type="Gene3D" id="1.20.5.1930">
    <property type="match status" value="1"/>
</dbReference>
<accession>A0A558GVI3</accession>
<dbReference type="Pfam" id="PF13796">
    <property type="entry name" value="Sensor"/>
    <property type="match status" value="1"/>
</dbReference>
<evidence type="ECO:0000313" key="12">
    <source>
        <dbReference type="Proteomes" id="UP000316500"/>
    </source>
</evidence>
<comment type="caution">
    <text evidence="11">The sequence shown here is derived from an EMBL/GenBank/DDBJ whole genome shotgun (WGS) entry which is preliminary data.</text>
</comment>
<dbReference type="GO" id="GO:0005524">
    <property type="term" value="F:ATP binding"/>
    <property type="evidence" value="ECO:0007669"/>
    <property type="project" value="UniProtKB-KW"/>
</dbReference>
<dbReference type="InterPro" id="IPR011712">
    <property type="entry name" value="Sig_transdc_His_kin_sub3_dim/P"/>
</dbReference>
<name>A0A558GVI3_PAENT</name>
<dbReference type="GO" id="GO:0016020">
    <property type="term" value="C:membrane"/>
    <property type="evidence" value="ECO:0007669"/>
    <property type="project" value="InterPro"/>
</dbReference>
<sequence>MITTRLRRWWRALAYLALELLASIISMGLFMVGAVLTPLLLFSGGWLIAPRAVAVLRWWTTKARLRVARYSGVPLAAEYIPIPKNPSFEERLRLVFSRTTGRDSLWLVAHGLLVPIITLLCIGLPLSALNSLLIPSYWYLLPPDQPVSSLYPVTSWDGAAWMVLVGVGYAAVSWWLIPAAAMGLTWIQARILALPSKSSLVERVTALTASRAAALDAHAAELRRIERDLHDGAQNRLVGVVMMLGLAERTLEKNPEDALPHVRRAQQAATEALAGLRTAVHDIHPPILDELGLEGALSALTGRSAIPCLLTLTELHRVPAALESASYFIIAEALTNANKYSAATEVTVAVSRGQGSSGSTDKLLISVEDNGRGGAFERPGGGLAGIRRRTAAFEGVVEFDSPAGGPTTVRVELPCGW</sequence>
<keyword evidence="9" id="KW-0472">Membrane</keyword>
<evidence type="ECO:0000256" key="1">
    <source>
        <dbReference type="ARBA" id="ARBA00000085"/>
    </source>
</evidence>
<dbReference type="PANTHER" id="PTHR24421:SF10">
    <property type="entry name" value="NITRATE_NITRITE SENSOR PROTEIN NARQ"/>
    <property type="match status" value="1"/>
</dbReference>
<evidence type="ECO:0000256" key="7">
    <source>
        <dbReference type="ARBA" id="ARBA00022840"/>
    </source>
</evidence>
<feature type="domain" description="Histidine kinase/HSP90-like ATPase" evidence="10">
    <location>
        <begin position="321"/>
        <end position="417"/>
    </location>
</feature>
<keyword evidence="3" id="KW-0597">Phosphoprotein</keyword>
<dbReference type="SMART" id="SM00387">
    <property type="entry name" value="HATPase_c"/>
    <property type="match status" value="1"/>
</dbReference>
<dbReference type="Pfam" id="PF07730">
    <property type="entry name" value="HisKA_3"/>
    <property type="match status" value="1"/>
</dbReference>
<dbReference type="AlphaFoldDB" id="A0A558GVI3"/>
<keyword evidence="6 11" id="KW-0418">Kinase</keyword>
<feature type="transmembrane region" description="Helical" evidence="9">
    <location>
        <begin position="12"/>
        <end position="33"/>
    </location>
</feature>
<evidence type="ECO:0000256" key="8">
    <source>
        <dbReference type="ARBA" id="ARBA00023012"/>
    </source>
</evidence>
<comment type="catalytic activity">
    <reaction evidence="1">
        <text>ATP + protein L-histidine = ADP + protein N-phospho-L-histidine.</text>
        <dbReference type="EC" id="2.7.13.3"/>
    </reaction>
</comment>
<dbReference type="GO" id="GO:0000155">
    <property type="term" value="F:phosphorelay sensor kinase activity"/>
    <property type="evidence" value="ECO:0007669"/>
    <property type="project" value="InterPro"/>
</dbReference>
<dbReference type="SUPFAM" id="SSF55874">
    <property type="entry name" value="ATPase domain of HSP90 chaperone/DNA topoisomerase II/histidine kinase"/>
    <property type="match status" value="1"/>
</dbReference>
<evidence type="ECO:0000256" key="2">
    <source>
        <dbReference type="ARBA" id="ARBA00012438"/>
    </source>
</evidence>
<evidence type="ECO:0000256" key="5">
    <source>
        <dbReference type="ARBA" id="ARBA00022741"/>
    </source>
</evidence>
<evidence type="ECO:0000313" key="11">
    <source>
        <dbReference type="EMBL" id="TVU60887.1"/>
    </source>
</evidence>
<feature type="transmembrane region" description="Helical" evidence="9">
    <location>
        <begin position="39"/>
        <end position="59"/>
    </location>
</feature>
<dbReference type="CDD" id="cd16917">
    <property type="entry name" value="HATPase_UhpB-NarQ-NarX-like"/>
    <property type="match status" value="1"/>
</dbReference>